<keyword evidence="2" id="KW-0812">Transmembrane</keyword>
<organism evidence="3 4">
    <name type="scientific">Labedella gwakjiensis</name>
    <dbReference type="NCBI Taxonomy" id="390269"/>
    <lineage>
        <taxon>Bacteria</taxon>
        <taxon>Bacillati</taxon>
        <taxon>Actinomycetota</taxon>
        <taxon>Actinomycetes</taxon>
        <taxon>Micrococcales</taxon>
        <taxon>Microbacteriaceae</taxon>
        <taxon>Labedella</taxon>
    </lineage>
</organism>
<proteinExistence type="predicted"/>
<accession>A0ABY0CDZ8</accession>
<sequence>MTTPPALAPRRHRMWVLPLLAIPAVILAAVVVTLALRSVGPPRELTRAVFVMMLVGIAAALVVLVVSIVRFARRPPTPRAVRPPGLSQKLSAEDAERRGLTPEEYGVYKGDVGSIVTPVNSAGGLLFLAVLLSVINAFVLVLVGVLIAQANGILARNPDDSDLGPVEWGFLVLSLLSVPVAWRYYLIERRAQKLRVSRGLPPILR</sequence>
<keyword evidence="4" id="KW-1185">Reference proteome</keyword>
<dbReference type="EMBL" id="RZGY01000001">
    <property type="protein sequence ID" value="RUQ87774.1"/>
    <property type="molecule type" value="Genomic_DNA"/>
</dbReference>
<feature type="transmembrane region" description="Helical" evidence="2">
    <location>
        <begin position="15"/>
        <end position="36"/>
    </location>
</feature>
<feature type="transmembrane region" description="Helical" evidence="2">
    <location>
        <begin position="168"/>
        <end position="186"/>
    </location>
</feature>
<protein>
    <submittedName>
        <fullName evidence="3">Uncharacterized protein</fullName>
    </submittedName>
</protein>
<evidence type="ECO:0000256" key="2">
    <source>
        <dbReference type="SAM" id="Phobius"/>
    </source>
</evidence>
<dbReference type="Proteomes" id="UP000268291">
    <property type="component" value="Unassembled WGS sequence"/>
</dbReference>
<reference evidence="3 4" key="1">
    <citation type="submission" date="2018-12" db="EMBL/GenBank/DDBJ databases">
        <authorList>
            <person name="hu s."/>
            <person name="Xu Y."/>
            <person name="Xu B."/>
            <person name="Li F."/>
        </authorList>
    </citation>
    <scope>NUCLEOTIDE SEQUENCE [LARGE SCALE GENOMIC DNA]</scope>
    <source>
        <strain evidence="3 4">KSW2-17</strain>
    </source>
</reference>
<gene>
    <name evidence="3" type="ORF">ELQ93_13030</name>
</gene>
<feature type="transmembrane region" description="Helical" evidence="2">
    <location>
        <begin position="125"/>
        <end position="148"/>
    </location>
</feature>
<dbReference type="RefSeq" id="WP_127054437.1">
    <property type="nucleotide sequence ID" value="NZ_PYAU01000001.1"/>
</dbReference>
<name>A0ABY0CDZ8_9MICO</name>
<comment type="caution">
    <text evidence="3">The sequence shown here is derived from an EMBL/GenBank/DDBJ whole genome shotgun (WGS) entry which is preliminary data.</text>
</comment>
<keyword evidence="2" id="KW-0472">Membrane</keyword>
<evidence type="ECO:0000313" key="3">
    <source>
        <dbReference type="EMBL" id="RUQ87774.1"/>
    </source>
</evidence>
<evidence type="ECO:0000256" key="1">
    <source>
        <dbReference type="SAM" id="MobiDB-lite"/>
    </source>
</evidence>
<keyword evidence="2" id="KW-1133">Transmembrane helix</keyword>
<feature type="transmembrane region" description="Helical" evidence="2">
    <location>
        <begin position="48"/>
        <end position="72"/>
    </location>
</feature>
<evidence type="ECO:0000313" key="4">
    <source>
        <dbReference type="Proteomes" id="UP000268291"/>
    </source>
</evidence>
<feature type="region of interest" description="Disordered" evidence="1">
    <location>
        <begin position="77"/>
        <end position="98"/>
    </location>
</feature>